<proteinExistence type="predicted"/>
<dbReference type="Proteomes" id="UP000078540">
    <property type="component" value="Unassembled WGS sequence"/>
</dbReference>
<accession>A0A151I559</accession>
<evidence type="ECO:0000313" key="2">
    <source>
        <dbReference type="Proteomes" id="UP000078540"/>
    </source>
</evidence>
<reference evidence="1 2" key="1">
    <citation type="submission" date="2015-09" db="EMBL/GenBank/DDBJ databases">
        <title>Atta colombica WGS genome.</title>
        <authorList>
            <person name="Nygaard S."/>
            <person name="Hu H."/>
            <person name="Boomsma J."/>
            <person name="Zhang G."/>
        </authorList>
    </citation>
    <scope>NUCLEOTIDE SEQUENCE [LARGE SCALE GENOMIC DNA]</scope>
    <source>
        <strain evidence="1">Treedump-2</strain>
        <tissue evidence="1">Whole body</tissue>
    </source>
</reference>
<organism evidence="1 2">
    <name type="scientific">Atta colombica</name>
    <dbReference type="NCBI Taxonomy" id="520822"/>
    <lineage>
        <taxon>Eukaryota</taxon>
        <taxon>Metazoa</taxon>
        <taxon>Ecdysozoa</taxon>
        <taxon>Arthropoda</taxon>
        <taxon>Hexapoda</taxon>
        <taxon>Insecta</taxon>
        <taxon>Pterygota</taxon>
        <taxon>Neoptera</taxon>
        <taxon>Endopterygota</taxon>
        <taxon>Hymenoptera</taxon>
        <taxon>Apocrita</taxon>
        <taxon>Aculeata</taxon>
        <taxon>Formicoidea</taxon>
        <taxon>Formicidae</taxon>
        <taxon>Myrmicinae</taxon>
        <taxon>Atta</taxon>
    </lineage>
</organism>
<dbReference type="EMBL" id="KQ976445">
    <property type="protein sequence ID" value="KYM86031.1"/>
    <property type="molecule type" value="Genomic_DNA"/>
</dbReference>
<protein>
    <submittedName>
        <fullName evidence="1">Uncharacterized protein</fullName>
    </submittedName>
</protein>
<sequence length="179" mass="20950">MHQLLQDECIDTIVVNWRRETNNDVTALLEGKNEEIGKNAIREERGKNIITDELSTVLYVQLNHRDQWIMTRGRGGGERRREKQLEAANRNRVRKRSEQSLTLPAEYRSHSHVRSRISCIYFKHQVVTYDSVCNRKTRRDVNEKFSSSSSSVSNGWLAFRSPSCSLTTHTEKWFSPREL</sequence>
<name>A0A151I559_9HYME</name>
<gene>
    <name evidence="1" type="ORF">ALC53_04224</name>
</gene>
<dbReference type="AlphaFoldDB" id="A0A151I559"/>
<keyword evidence="2" id="KW-1185">Reference proteome</keyword>
<evidence type="ECO:0000313" key="1">
    <source>
        <dbReference type="EMBL" id="KYM86031.1"/>
    </source>
</evidence>